<sequence length="592" mass="66798">MVSIPYCTNKTIADMEKNSQLPPTLQSSDNYYDLGTYERRVTTNSPEAQLWFNRGLVWAYSFNHEESVRCFEKAALYDPNCAMAFWGVAYSAGPNYNKAWVRFDRDDLEHSVQRSKVALGRALSLADQVSPVERDVIRALAARFPTAEIPTNLKTLNDAYAEAMRPVYHAYPRDRDVIALFVDGLMCRRPRDLWNVDTGEPSDPLTVEARTVLESGLARRDGYDQPAFCHLYIHLMEMSPFPEIALPAADRLRHLVPEASHMLHMGSHIDIAVGDYRRVVSSNHDAMIADDKYFSREKGSILYTAYRAHNIYAKVYGAIMCGRFKDAISAARRLHDILNVEILSIKSPPMADWTEGILSILPHVLVRFGRWDDVLSLELPTDRELFCSTTAMILYARGIAHSVLGHIEQAERAQSEFEAARAKVPDSRLNSLPSKEVDVLRVASAMLQGELEYRKGNIESAFCSLRKAVEFEDAIPYCDPPAWMQPVRHALGALLLEQNRIEEAEQAFREDLGLSETYPRRRARVNNVWGLHGLYECLIRSGKHKEALLLRNQRDFALASADTSITASCYCRLSTCADNETTCCSASAKSTL</sequence>
<dbReference type="Proteomes" id="UP001177260">
    <property type="component" value="Unassembled WGS sequence"/>
</dbReference>
<keyword evidence="2" id="KW-1185">Reference proteome</keyword>
<gene>
    <name evidence="1" type="ORF">N8T08_005581</name>
</gene>
<comment type="caution">
    <text evidence="1">The sequence shown here is derived from an EMBL/GenBank/DDBJ whole genome shotgun (WGS) entry which is preliminary data.</text>
</comment>
<protein>
    <submittedName>
        <fullName evidence="1">Uncharacterized protein</fullName>
    </submittedName>
</protein>
<name>A0ACC3B252_9EURO</name>
<evidence type="ECO:0000313" key="2">
    <source>
        <dbReference type="Proteomes" id="UP001177260"/>
    </source>
</evidence>
<reference evidence="1 2" key="1">
    <citation type="journal article" date="2023" name="ACS Omega">
        <title>Identification of the Neoaspergillic Acid Biosynthesis Gene Cluster by Establishing an In Vitro CRISPR-Ribonucleoprotein Genetic System in Aspergillus melleus.</title>
        <authorList>
            <person name="Yuan B."/>
            <person name="Grau M.F."/>
            <person name="Murata R.M."/>
            <person name="Torok T."/>
            <person name="Venkateswaran K."/>
            <person name="Stajich J.E."/>
            <person name="Wang C.C.C."/>
        </authorList>
    </citation>
    <scope>NUCLEOTIDE SEQUENCE [LARGE SCALE GENOMIC DNA]</scope>
    <source>
        <strain evidence="1 2">IMV 1140</strain>
    </source>
</reference>
<accession>A0ACC3B252</accession>
<proteinExistence type="predicted"/>
<organism evidence="1 2">
    <name type="scientific">Aspergillus melleus</name>
    <dbReference type="NCBI Taxonomy" id="138277"/>
    <lineage>
        <taxon>Eukaryota</taxon>
        <taxon>Fungi</taxon>
        <taxon>Dikarya</taxon>
        <taxon>Ascomycota</taxon>
        <taxon>Pezizomycotina</taxon>
        <taxon>Eurotiomycetes</taxon>
        <taxon>Eurotiomycetidae</taxon>
        <taxon>Eurotiales</taxon>
        <taxon>Aspergillaceae</taxon>
        <taxon>Aspergillus</taxon>
        <taxon>Aspergillus subgen. Circumdati</taxon>
    </lineage>
</organism>
<dbReference type="EMBL" id="JAOPJF010000031">
    <property type="protein sequence ID" value="KAK1144428.1"/>
    <property type="molecule type" value="Genomic_DNA"/>
</dbReference>
<evidence type="ECO:0000313" key="1">
    <source>
        <dbReference type="EMBL" id="KAK1144428.1"/>
    </source>
</evidence>